<dbReference type="OrthoDB" id="9814639at2"/>
<evidence type="ECO:0000256" key="2">
    <source>
        <dbReference type="ARBA" id="ARBA00022729"/>
    </source>
</evidence>
<comment type="subcellular location">
    <subcellularLocation>
        <location evidence="1">Secreted</location>
    </subcellularLocation>
</comment>
<keyword evidence="5" id="KW-1185">Reference proteome</keyword>
<dbReference type="GO" id="GO:0005576">
    <property type="term" value="C:extracellular region"/>
    <property type="evidence" value="ECO:0007669"/>
    <property type="project" value="UniProtKB-SubCell"/>
</dbReference>
<proteinExistence type="predicted"/>
<dbReference type="RefSeq" id="WP_092127971.1">
    <property type="nucleotide sequence ID" value="NZ_FMYU01000003.1"/>
</dbReference>
<evidence type="ECO:0000313" key="5">
    <source>
        <dbReference type="Proteomes" id="UP000199411"/>
    </source>
</evidence>
<dbReference type="EMBL" id="FMYU01000003">
    <property type="protein sequence ID" value="SDC23663.1"/>
    <property type="molecule type" value="Genomic_DNA"/>
</dbReference>
<dbReference type="AlphaFoldDB" id="A0A1G6JY81"/>
<dbReference type="PANTHER" id="PTHR34216:SF3">
    <property type="entry name" value="POLY-BETA-1,6-N-ACETYL-D-GLUCOSAMINE N-DEACETYLASE"/>
    <property type="match status" value="1"/>
</dbReference>
<dbReference type="SUPFAM" id="SSF88713">
    <property type="entry name" value="Glycoside hydrolase/deacetylase"/>
    <property type="match status" value="1"/>
</dbReference>
<dbReference type="Proteomes" id="UP000199411">
    <property type="component" value="Unassembled WGS sequence"/>
</dbReference>
<organism evidence="4 5">
    <name type="scientific">Desulfurella multipotens</name>
    <dbReference type="NCBI Taxonomy" id="79269"/>
    <lineage>
        <taxon>Bacteria</taxon>
        <taxon>Pseudomonadati</taxon>
        <taxon>Campylobacterota</taxon>
        <taxon>Desulfurellia</taxon>
        <taxon>Desulfurellales</taxon>
        <taxon>Desulfurellaceae</taxon>
        <taxon>Desulfurella</taxon>
    </lineage>
</organism>
<reference evidence="5" key="1">
    <citation type="submission" date="2016-10" db="EMBL/GenBank/DDBJ databases">
        <authorList>
            <person name="Varghese N."/>
            <person name="Submissions S."/>
        </authorList>
    </citation>
    <scope>NUCLEOTIDE SEQUENCE [LARGE SCALE GENOMIC DNA]</scope>
    <source>
        <strain evidence="5">DSM 8415</strain>
    </source>
</reference>
<dbReference type="PANTHER" id="PTHR34216">
    <property type="match status" value="1"/>
</dbReference>
<protein>
    <submittedName>
        <fullName evidence="4">Polysaccharide deacetylase</fullName>
    </submittedName>
</protein>
<dbReference type="CDD" id="cd10969">
    <property type="entry name" value="CE4_Ecf1_like_5s"/>
    <property type="match status" value="1"/>
</dbReference>
<accession>A0A1G6JY81</accession>
<keyword evidence="2" id="KW-0732">Signal</keyword>
<dbReference type="Gene3D" id="3.20.20.370">
    <property type="entry name" value="Glycoside hydrolase/deacetylase"/>
    <property type="match status" value="1"/>
</dbReference>
<evidence type="ECO:0000313" key="4">
    <source>
        <dbReference type="EMBL" id="SDC23663.1"/>
    </source>
</evidence>
<dbReference type="Pfam" id="PF01522">
    <property type="entry name" value="Polysacc_deac_1"/>
    <property type="match status" value="1"/>
</dbReference>
<dbReference type="InterPro" id="IPR051398">
    <property type="entry name" value="Polysacch_Deacetylase"/>
</dbReference>
<dbReference type="InterPro" id="IPR002509">
    <property type="entry name" value="NODB_dom"/>
</dbReference>
<dbReference type="GO" id="GO:0005975">
    <property type="term" value="P:carbohydrate metabolic process"/>
    <property type="evidence" value="ECO:0007669"/>
    <property type="project" value="InterPro"/>
</dbReference>
<feature type="domain" description="NodB homology" evidence="3">
    <location>
        <begin position="57"/>
        <end position="166"/>
    </location>
</feature>
<evidence type="ECO:0000259" key="3">
    <source>
        <dbReference type="Pfam" id="PF01522"/>
    </source>
</evidence>
<evidence type="ECO:0000256" key="1">
    <source>
        <dbReference type="ARBA" id="ARBA00004613"/>
    </source>
</evidence>
<sequence>MFSVPVLLYHHINYDNDVLSISPEVFEEHLKYLKQEGYVSIDDEELAQYMIEGKKDWQKAVVITFDDGYLDTWVWAYPLLKKYGFKALLFLVTWNVEEEESLGFNLDDVYAGKIQMDKLPKCEAQYAIIDGFRHKVESKLCWSEVRFMDKSGIIKVLPHSKMHQKVYASDKIIGYNRPREKLSYFGDVAGDKRYGTLDFDRKPEFAYNEFIPDKDLNDMLHKHVLDNGYLDFFKKENYKRELDEIVENYRQEKGSIGVFETDEQRYMRVLRELKLVKGELETEIKRKTYSFAWPWGAYDEISIKAAKEAGFKYLFTTKTGANIVGSNVLEIKRFRVWKSDLNWFKMRLQMYSSPLLARVYSYLKK</sequence>
<gene>
    <name evidence="4" type="ORF">SAMN05660835_00510</name>
</gene>
<dbReference type="InterPro" id="IPR011330">
    <property type="entry name" value="Glyco_hydro/deAcase_b/a-brl"/>
</dbReference>
<dbReference type="GO" id="GO:0016810">
    <property type="term" value="F:hydrolase activity, acting on carbon-nitrogen (but not peptide) bonds"/>
    <property type="evidence" value="ECO:0007669"/>
    <property type="project" value="InterPro"/>
</dbReference>
<name>A0A1G6JY81_9BACT</name>